<name>A0A812KP92_9DINO</name>
<feature type="signal peptide" evidence="4">
    <location>
        <begin position="1"/>
        <end position="16"/>
    </location>
</feature>
<organism evidence="6 7">
    <name type="scientific">Symbiodinium necroappetens</name>
    <dbReference type="NCBI Taxonomy" id="1628268"/>
    <lineage>
        <taxon>Eukaryota</taxon>
        <taxon>Sar</taxon>
        <taxon>Alveolata</taxon>
        <taxon>Dinophyceae</taxon>
        <taxon>Suessiales</taxon>
        <taxon>Symbiodiniaceae</taxon>
        <taxon>Symbiodinium</taxon>
    </lineage>
</organism>
<keyword evidence="2" id="KW-0325">Glycoprotein</keyword>
<dbReference type="EMBL" id="CAJNJA010007948">
    <property type="protein sequence ID" value="CAE7230997.1"/>
    <property type="molecule type" value="Genomic_DNA"/>
</dbReference>
<dbReference type="GO" id="GO:0016787">
    <property type="term" value="F:hydrolase activity"/>
    <property type="evidence" value="ECO:0007669"/>
    <property type="project" value="UniProtKB-KW"/>
</dbReference>
<evidence type="ECO:0000256" key="1">
    <source>
        <dbReference type="ARBA" id="ARBA00022801"/>
    </source>
</evidence>
<dbReference type="PANTHER" id="PTHR10340:SF57">
    <property type="entry name" value="METALLOPHOS DOMAIN-CONTAINING PROTEIN"/>
    <property type="match status" value="1"/>
</dbReference>
<evidence type="ECO:0000256" key="2">
    <source>
        <dbReference type="ARBA" id="ARBA00023180"/>
    </source>
</evidence>
<reference evidence="6" key="1">
    <citation type="submission" date="2021-02" db="EMBL/GenBank/DDBJ databases">
        <authorList>
            <person name="Dougan E. K."/>
            <person name="Rhodes N."/>
            <person name="Thang M."/>
            <person name="Chan C."/>
        </authorList>
    </citation>
    <scope>NUCLEOTIDE SEQUENCE</scope>
</reference>
<dbReference type="AlphaFoldDB" id="A0A812KP92"/>
<dbReference type="OrthoDB" id="282973at2759"/>
<evidence type="ECO:0000313" key="6">
    <source>
        <dbReference type="EMBL" id="CAE7230997.1"/>
    </source>
</evidence>
<dbReference type="InterPro" id="IPR004843">
    <property type="entry name" value="Calcineurin-like_PHP"/>
</dbReference>
<keyword evidence="3" id="KW-0472">Membrane</keyword>
<gene>
    <name evidence="6" type="primary">sgmC</name>
    <name evidence="6" type="ORF">SNEC2469_LOCUS3568</name>
</gene>
<evidence type="ECO:0000259" key="5">
    <source>
        <dbReference type="Pfam" id="PF00149"/>
    </source>
</evidence>
<feature type="chain" id="PRO_5032457750" evidence="4">
    <location>
        <begin position="17"/>
        <end position="574"/>
    </location>
</feature>
<dbReference type="Gene3D" id="3.60.21.10">
    <property type="match status" value="1"/>
</dbReference>
<feature type="transmembrane region" description="Helical" evidence="3">
    <location>
        <begin position="538"/>
        <end position="559"/>
    </location>
</feature>
<keyword evidence="3" id="KW-1133">Transmembrane helix</keyword>
<dbReference type="InterPro" id="IPR029052">
    <property type="entry name" value="Metallo-depent_PP-like"/>
</dbReference>
<evidence type="ECO:0000313" key="7">
    <source>
        <dbReference type="Proteomes" id="UP000601435"/>
    </source>
</evidence>
<keyword evidence="1" id="KW-0378">Hydrolase</keyword>
<dbReference type="Pfam" id="PF00149">
    <property type="entry name" value="Metallophos"/>
    <property type="match status" value="1"/>
</dbReference>
<dbReference type="PANTHER" id="PTHR10340">
    <property type="entry name" value="SPHINGOMYELIN PHOSPHODIESTERASE"/>
    <property type="match status" value="1"/>
</dbReference>
<feature type="domain" description="Calcineurin-like phosphoesterase" evidence="5">
    <location>
        <begin position="27"/>
        <end position="248"/>
    </location>
</feature>
<accession>A0A812KP92</accession>
<evidence type="ECO:0000256" key="3">
    <source>
        <dbReference type="SAM" id="Phobius"/>
    </source>
</evidence>
<keyword evidence="4" id="KW-0732">Signal</keyword>
<proteinExistence type="predicted"/>
<dbReference type="Proteomes" id="UP000601435">
    <property type="component" value="Unassembled WGS sequence"/>
</dbReference>
<comment type="caution">
    <text evidence="6">The sequence shown here is derived from an EMBL/GenBank/DDBJ whole genome shotgun (WGS) entry which is preliminary data.</text>
</comment>
<protein>
    <submittedName>
        <fullName evidence="6">SgmC protein</fullName>
    </submittedName>
</protein>
<dbReference type="SUPFAM" id="SSF56300">
    <property type="entry name" value="Metallo-dependent phosphatases"/>
    <property type="match status" value="1"/>
</dbReference>
<sequence length="574" mass="65137">MFIWQLVAFLAGRGAAKSFSGLETSYRFAQLTDVHIEPFYNPERGHLKGGVCRVPEAFNKSSCVPFKVEPEAATYPLGRLNCDPPFALLRSVLEHMAHVAETEKPDFVMFTGDIPSHQLSCQFHQARTIEMVIEMMADKLKKVAPTWFPAMGNNDYFPNYNVSMEPNSPWQQFVASIYAREGVLSGEQLKTFAAGGYYSASPRPGLKVIVLNTVVWSQKVLDWNAAPKKHVHHHQDVSEANLYHGPDAPLEGSDTSGWVWDEDVASKKIFVDCDARPADPYGQLAWARQELLRARSSGQRVIVAGHVPPGNKVGSNNFCQQHLDDFKHLTQDFADIIEVQLYGDHSNDEFRMVWEETPRPRAVSSILVSAGVTPRKHCNPSWRMFEVSKEHQVSDFSQYFLRLADTDIQLNMDSRWEKLHRLGRDEEVSWKFWQKQYSFRDQYGVGLDPEELQELWMALQRDPGLLRTYVSHMFSQTVGNYDYFDYICDMRYLSEEKNDACSARGALLESPPPLELRRAIGPTSSDAEVAETYGSMRLAVLGASLTLNLLLGSVVLLMVRRRRREEAASYVALP</sequence>
<keyword evidence="3" id="KW-0812">Transmembrane</keyword>
<keyword evidence="7" id="KW-1185">Reference proteome</keyword>
<evidence type="ECO:0000256" key="4">
    <source>
        <dbReference type="SAM" id="SignalP"/>
    </source>
</evidence>